<evidence type="ECO:0000313" key="5">
    <source>
        <dbReference type="Proteomes" id="UP000694390"/>
    </source>
</evidence>
<evidence type="ECO:0000313" key="4">
    <source>
        <dbReference type="Ensembl" id="ENSGEVP00005024493.1"/>
    </source>
</evidence>
<feature type="region of interest" description="Disordered" evidence="2">
    <location>
        <begin position="70"/>
        <end position="92"/>
    </location>
</feature>
<proteinExistence type="inferred from homology"/>
<feature type="region of interest" description="Disordered" evidence="2">
    <location>
        <begin position="359"/>
        <end position="378"/>
    </location>
</feature>
<reference evidence="4" key="2">
    <citation type="submission" date="2025-08" db="UniProtKB">
        <authorList>
            <consortium name="Ensembl"/>
        </authorList>
    </citation>
    <scope>IDENTIFICATION</scope>
</reference>
<evidence type="ECO:0000259" key="3">
    <source>
        <dbReference type="Pfam" id="PF07894"/>
    </source>
</evidence>
<sequence length="378" mass="41688">PREEVPKCTEVSSPRAPGEPIHSETARLAVDAFLEQGEPGYLQAIAEEQELPFLSPLDMDYMSQHRSQSILEPNARKGHQTEPKEGDSEDRASLLSELSSGTYFPLLSDMQPPELELGWPVIPLATGYGQTQASVYFQRNKANSIKDLLRCLISRAKTVIAVVMDLFTDMEILCDLMEASSRRRVSVYLILDEKYLKYFIEMCSKMGLNKDHFPNMRVRCVSGDTYYSKGGKKFEGQVLEKFVLIDCDHVLLTLSVLRSPPRHSFALPPLRPGLHPAFASPTLAPELLGSTKESQRATGASSTTNSSSPPQVLLTSSQSSPTSPLLSPRPTPPLPHNKCEKSGWGWGVIGAYVRKSSKNRDCPYKIGTSGHPTAVAPE</sequence>
<dbReference type="OrthoDB" id="9944987at2759"/>
<organism evidence="4 5">
    <name type="scientific">Gopherus evgoodei</name>
    <name type="common">Goodes thornscrub tortoise</name>
    <dbReference type="NCBI Taxonomy" id="1825980"/>
    <lineage>
        <taxon>Eukaryota</taxon>
        <taxon>Metazoa</taxon>
        <taxon>Chordata</taxon>
        <taxon>Craniata</taxon>
        <taxon>Vertebrata</taxon>
        <taxon>Euteleostomi</taxon>
        <taxon>Archelosauria</taxon>
        <taxon>Testudinata</taxon>
        <taxon>Testudines</taxon>
        <taxon>Cryptodira</taxon>
        <taxon>Durocryptodira</taxon>
        <taxon>Testudinoidea</taxon>
        <taxon>Testudinidae</taxon>
        <taxon>Gopherus</taxon>
    </lineage>
</organism>
<reference evidence="4" key="1">
    <citation type="submission" date="2019-06" db="EMBL/GenBank/DDBJ databases">
        <title>G10K-VGP Goodes thornscrub tortoise genome, primary haplotype.</title>
        <authorList>
            <person name="Murphy B."/>
            <person name="Edwards T."/>
            <person name="Rhie A."/>
            <person name="Koren S."/>
            <person name="Phillippy A."/>
            <person name="Fedrigo O."/>
            <person name="Haase B."/>
            <person name="Mountcastle J."/>
            <person name="Lewin H."/>
            <person name="Damas J."/>
            <person name="Howe K."/>
            <person name="Formenti G."/>
            <person name="Myers G."/>
            <person name="Durbin R."/>
            <person name="Jarvis E.D."/>
        </authorList>
    </citation>
    <scope>NUCLEOTIDE SEQUENCE [LARGE SCALE GENOMIC DNA]</scope>
</reference>
<dbReference type="InterPro" id="IPR012461">
    <property type="entry name" value="SACK1"/>
</dbReference>
<feature type="domain" description="Scaffolding anchor of CK1" evidence="3">
    <location>
        <begin position="18"/>
        <end position="252"/>
    </location>
</feature>
<dbReference type="PANTHER" id="PTHR16181:SF29">
    <property type="entry name" value="PROTEIN FAM83A-RELATED"/>
    <property type="match status" value="1"/>
</dbReference>
<dbReference type="Gene3D" id="3.30.870.10">
    <property type="entry name" value="Endonuclease Chain A"/>
    <property type="match status" value="1"/>
</dbReference>
<name>A0A8C4YEF8_9SAUR</name>
<dbReference type="GeneTree" id="ENSGT00940000160254"/>
<dbReference type="AlphaFoldDB" id="A0A8C4YEF8"/>
<feature type="region of interest" description="Disordered" evidence="2">
    <location>
        <begin position="290"/>
        <end position="344"/>
    </location>
</feature>
<dbReference type="Ensembl" id="ENSGEVT00005025756.1">
    <property type="protein sequence ID" value="ENSGEVP00005024493.1"/>
    <property type="gene ID" value="ENSGEVG00005017379.1"/>
</dbReference>
<evidence type="ECO:0000256" key="1">
    <source>
        <dbReference type="ARBA" id="ARBA00006937"/>
    </source>
</evidence>
<comment type="similarity">
    <text evidence="1">Belongs to the FAM83 family.</text>
</comment>
<feature type="compositionally biased region" description="Basic and acidic residues" evidence="2">
    <location>
        <begin position="79"/>
        <end position="92"/>
    </location>
</feature>
<reference evidence="4" key="3">
    <citation type="submission" date="2025-09" db="UniProtKB">
        <authorList>
            <consortium name="Ensembl"/>
        </authorList>
    </citation>
    <scope>IDENTIFICATION</scope>
</reference>
<dbReference type="Proteomes" id="UP000694390">
    <property type="component" value="Chromosome 14"/>
</dbReference>
<dbReference type="GO" id="GO:0019901">
    <property type="term" value="F:protein kinase binding"/>
    <property type="evidence" value="ECO:0007669"/>
    <property type="project" value="TreeGrafter"/>
</dbReference>
<accession>A0A8C4YEF8</accession>
<feature type="compositionally biased region" description="Low complexity" evidence="2">
    <location>
        <begin position="301"/>
        <end position="326"/>
    </location>
</feature>
<dbReference type="InterPro" id="IPR050944">
    <property type="entry name" value="FAM83"/>
</dbReference>
<dbReference type="Pfam" id="PF07894">
    <property type="entry name" value="SACK1"/>
    <property type="match status" value="1"/>
</dbReference>
<keyword evidence="5" id="KW-1185">Reference proteome</keyword>
<evidence type="ECO:0000256" key="2">
    <source>
        <dbReference type="SAM" id="MobiDB-lite"/>
    </source>
</evidence>
<protein>
    <recommendedName>
        <fullName evidence="3">Scaffolding anchor of CK1 domain-containing protein</fullName>
    </recommendedName>
</protein>
<dbReference type="PANTHER" id="PTHR16181">
    <property type="entry name" value="PROTEIN FAM83A-RELATED"/>
    <property type="match status" value="1"/>
</dbReference>
<dbReference type="SUPFAM" id="SSF56024">
    <property type="entry name" value="Phospholipase D/nuclease"/>
    <property type="match status" value="1"/>
</dbReference>
<dbReference type="GO" id="GO:0007165">
    <property type="term" value="P:signal transduction"/>
    <property type="evidence" value="ECO:0007669"/>
    <property type="project" value="TreeGrafter"/>
</dbReference>
<feature type="region of interest" description="Disordered" evidence="2">
    <location>
        <begin position="1"/>
        <end position="23"/>
    </location>
</feature>